<protein>
    <submittedName>
        <fullName evidence="2">Uncharacterized protein</fullName>
    </submittedName>
</protein>
<accession>A0A8H8CHB4</accession>
<feature type="region of interest" description="Disordered" evidence="1">
    <location>
        <begin position="161"/>
        <end position="185"/>
    </location>
</feature>
<feature type="compositionally biased region" description="Basic and acidic residues" evidence="1">
    <location>
        <begin position="164"/>
        <end position="174"/>
    </location>
</feature>
<gene>
    <name evidence="2" type="ORF">JR316_009714</name>
</gene>
<dbReference type="EMBL" id="JAFIQS010000010">
    <property type="protein sequence ID" value="KAG5165020.1"/>
    <property type="molecule type" value="Genomic_DNA"/>
</dbReference>
<reference evidence="2" key="1">
    <citation type="submission" date="2021-02" db="EMBL/GenBank/DDBJ databases">
        <title>Psilocybe cubensis genome.</title>
        <authorList>
            <person name="Mckernan K.J."/>
            <person name="Crawford S."/>
            <person name="Trippe A."/>
            <person name="Kane L.T."/>
            <person name="Mclaughlin S."/>
        </authorList>
    </citation>
    <scope>NUCLEOTIDE SEQUENCE [LARGE SCALE GENOMIC DNA]</scope>
    <source>
        <strain evidence="2">MGC-MH-2018</strain>
    </source>
</reference>
<organism evidence="2">
    <name type="scientific">Psilocybe cubensis</name>
    <name type="common">Psychedelic mushroom</name>
    <name type="synonym">Stropharia cubensis</name>
    <dbReference type="NCBI Taxonomy" id="181762"/>
    <lineage>
        <taxon>Eukaryota</taxon>
        <taxon>Fungi</taxon>
        <taxon>Dikarya</taxon>
        <taxon>Basidiomycota</taxon>
        <taxon>Agaricomycotina</taxon>
        <taxon>Agaricomycetes</taxon>
        <taxon>Agaricomycetidae</taxon>
        <taxon>Agaricales</taxon>
        <taxon>Agaricineae</taxon>
        <taxon>Strophariaceae</taxon>
        <taxon>Psilocybe</taxon>
    </lineage>
</organism>
<proteinExistence type="predicted"/>
<feature type="region of interest" description="Disordered" evidence="1">
    <location>
        <begin position="87"/>
        <end position="127"/>
    </location>
</feature>
<evidence type="ECO:0000313" key="2">
    <source>
        <dbReference type="EMBL" id="KAG5165020.1"/>
    </source>
</evidence>
<name>A0A8H8CHB4_PSICU</name>
<comment type="caution">
    <text evidence="2">The sequence shown here is derived from an EMBL/GenBank/DDBJ whole genome shotgun (WGS) entry which is preliminary data.</text>
</comment>
<dbReference type="OrthoDB" id="10584419at2759"/>
<sequence>MTEVAIHPRVALLRGYPKQRKGSSQQPYSAGLSKHIDSVKLNRKVPNVVTEWAQTPRLYKPAKQEKEYDFTPPFRRNITDFQDLDISTYPSPYDIEDTEPSVLDHGASDTPANEDDTPADSKTENYLRSPSFMRSPEACQSYDRKFLSEFINLCTGHDTSSEYPRGHQYADRSQDNAPVTRPSSRLGFNREQSSALDCLQHIAAKIDEEKRRAILGKSHRYRREALVYGEDDEQDITDLGLTYSDEDEEEDVRLLFAKTINSLDSVNYTPSPGTTYDTIQTMKRFCGGTRSYGKDGPYPLSPIKRDT</sequence>
<evidence type="ECO:0000256" key="1">
    <source>
        <dbReference type="SAM" id="MobiDB-lite"/>
    </source>
</evidence>
<dbReference type="AlphaFoldDB" id="A0A8H8CHB4"/>